<accession>A0A1C7M695</accession>
<protein>
    <submittedName>
        <fullName evidence="1">Uncharacterized protein</fullName>
    </submittedName>
</protein>
<dbReference type="AlphaFoldDB" id="A0A1C7M695"/>
<evidence type="ECO:0000313" key="1">
    <source>
        <dbReference type="EMBL" id="OBZ72027.1"/>
    </source>
</evidence>
<organism evidence="1 2">
    <name type="scientific">Grifola frondosa</name>
    <name type="common">Maitake</name>
    <name type="synonym">Polyporus frondosus</name>
    <dbReference type="NCBI Taxonomy" id="5627"/>
    <lineage>
        <taxon>Eukaryota</taxon>
        <taxon>Fungi</taxon>
        <taxon>Dikarya</taxon>
        <taxon>Basidiomycota</taxon>
        <taxon>Agaricomycotina</taxon>
        <taxon>Agaricomycetes</taxon>
        <taxon>Polyporales</taxon>
        <taxon>Grifolaceae</taxon>
        <taxon>Grifola</taxon>
    </lineage>
</organism>
<name>A0A1C7M695_GRIFR</name>
<dbReference type="EMBL" id="LUGG01000009">
    <property type="protein sequence ID" value="OBZ72027.1"/>
    <property type="molecule type" value="Genomic_DNA"/>
</dbReference>
<proteinExistence type="predicted"/>
<gene>
    <name evidence="1" type="ORF">A0H81_07372</name>
</gene>
<keyword evidence="2" id="KW-1185">Reference proteome</keyword>
<sequence length="103" mass="11398">MPTGCENLATKTKICVGVDLDAEPAPAYVFARAWVVAGGGRRGIEILRAMDLYRTRILFSDFPPFGCEPQPHIHSTYPQKSFSFDDQEISIQILSALPSLSLR</sequence>
<comment type="caution">
    <text evidence="1">The sequence shown here is derived from an EMBL/GenBank/DDBJ whole genome shotgun (WGS) entry which is preliminary data.</text>
</comment>
<reference evidence="1 2" key="1">
    <citation type="submission" date="2016-03" db="EMBL/GenBank/DDBJ databases">
        <title>Whole genome sequencing of Grifola frondosa 9006-11.</title>
        <authorList>
            <person name="Min B."/>
            <person name="Park H."/>
            <person name="Kim J.-G."/>
            <person name="Cho H."/>
            <person name="Oh Y.-L."/>
            <person name="Kong W.-S."/>
            <person name="Choi I.-G."/>
        </authorList>
    </citation>
    <scope>NUCLEOTIDE SEQUENCE [LARGE SCALE GENOMIC DNA]</scope>
    <source>
        <strain evidence="1 2">9006-11</strain>
    </source>
</reference>
<evidence type="ECO:0000313" key="2">
    <source>
        <dbReference type="Proteomes" id="UP000092993"/>
    </source>
</evidence>
<dbReference type="Proteomes" id="UP000092993">
    <property type="component" value="Unassembled WGS sequence"/>
</dbReference>